<evidence type="ECO:0000259" key="7">
    <source>
        <dbReference type="Pfam" id="PF07559"/>
    </source>
</evidence>
<dbReference type="GO" id="GO:0009424">
    <property type="term" value="C:bacterial-type flagellum hook"/>
    <property type="evidence" value="ECO:0007669"/>
    <property type="project" value="TreeGrafter"/>
</dbReference>
<protein>
    <recommendedName>
        <fullName evidence="3 5">Flagellar hook protein FlgE</fullName>
    </recommendedName>
</protein>
<dbReference type="Pfam" id="PF07559">
    <property type="entry name" value="FlgE_D2"/>
    <property type="match status" value="1"/>
</dbReference>
<dbReference type="PANTHER" id="PTHR30435">
    <property type="entry name" value="FLAGELLAR PROTEIN"/>
    <property type="match status" value="1"/>
</dbReference>
<dbReference type="NCBIfam" id="TIGR03506">
    <property type="entry name" value="FlgEFG_subfam"/>
    <property type="match status" value="1"/>
</dbReference>
<evidence type="ECO:0000256" key="1">
    <source>
        <dbReference type="ARBA" id="ARBA00004117"/>
    </source>
</evidence>
<dbReference type="GO" id="GO:0071978">
    <property type="term" value="P:bacterial-type flagellum-dependent swarming motility"/>
    <property type="evidence" value="ECO:0007669"/>
    <property type="project" value="TreeGrafter"/>
</dbReference>
<evidence type="ECO:0000256" key="4">
    <source>
        <dbReference type="ARBA" id="ARBA00023143"/>
    </source>
</evidence>
<dbReference type="InterPro" id="IPR037058">
    <property type="entry name" value="Falgellar_hook_FlgE_sf"/>
</dbReference>
<dbReference type="STRING" id="1437059.A6A05_16880"/>
<dbReference type="GO" id="GO:0009425">
    <property type="term" value="C:bacterial-type flagellum basal body"/>
    <property type="evidence" value="ECO:0007669"/>
    <property type="project" value="UniProtKB-SubCell"/>
</dbReference>
<comment type="caution">
    <text evidence="8">The sequence shown here is derived from an EMBL/GenBank/DDBJ whole genome shotgun (WGS) entry which is preliminary data.</text>
</comment>
<comment type="similarity">
    <text evidence="2 5">Belongs to the flagella basal body rod proteins family.</text>
</comment>
<evidence type="ECO:0000259" key="6">
    <source>
        <dbReference type="Pfam" id="PF06429"/>
    </source>
</evidence>
<evidence type="ECO:0000256" key="2">
    <source>
        <dbReference type="ARBA" id="ARBA00009677"/>
    </source>
</evidence>
<comment type="function">
    <text evidence="5">A flexible structure which links the flagellar filament to the drive apparatus in the basal body.</text>
</comment>
<dbReference type="InterPro" id="IPR037925">
    <property type="entry name" value="FlgE/F/G-like"/>
</dbReference>
<dbReference type="AlphaFoldDB" id="A0A178M9N2"/>
<evidence type="ECO:0000313" key="8">
    <source>
        <dbReference type="EMBL" id="OAN45459.1"/>
    </source>
</evidence>
<dbReference type="EMBL" id="LWQU01000184">
    <property type="protein sequence ID" value="OAN45459.1"/>
    <property type="molecule type" value="Genomic_DNA"/>
</dbReference>
<proteinExistence type="inferred from homology"/>
<sequence length="518" mass="55106">MMAMSWDMGSISQNIANVNTNGYKRKETLFKTVMSESHASPSAFSGRLNVFGVQTADRTHIGVQGVVTPSSTGTDMAINGTGFFMVAPSDDGSAPSTASVDNPESVLYTRDGAFRFKVGPNDERYFTSGSGHYVLGYMADDDGLIQEGQLEPVYSMPQTTMLGKATTTGTIQANLPSEAQQTANSVTTTSTITDPLGASQTLSVNWQRVDGVTWTVTASVPAAVGTASLGPVTVTMDGWGNISSPTTLTQTATIDWDDAAYGAATASSTENVNLSDSKPSIDLEKISVEIFDEDGMSQVAIFGYEKATFLTAPTGTATSMWYIHPSSGQYATTGTTPTAATITFDSYGNVVDGGDVTADLSWTRNSTTTTASVNVDMSKMTQLNGGLNVVNVTQDGYADGDMLRSYFTEDGTFKGYFTNGETKSLFKIPIAQFISENNLEAISGTLFKRTSEAGDITVSMIEDAVGEPRFATSSIENSTVDIEDEFTKMIMTQKAYSTNATVFRTADEMTTVARDLKA</sequence>
<feature type="domain" description="Flagellar hook protein FlgE D2" evidence="7">
    <location>
        <begin position="286"/>
        <end position="397"/>
    </location>
</feature>
<dbReference type="GO" id="GO:0005829">
    <property type="term" value="C:cytosol"/>
    <property type="evidence" value="ECO:0007669"/>
    <property type="project" value="TreeGrafter"/>
</dbReference>
<dbReference type="Pfam" id="PF06429">
    <property type="entry name" value="Flg_bbr_C"/>
    <property type="match status" value="1"/>
</dbReference>
<accession>A0A178M9N2</accession>
<dbReference type="PANTHER" id="PTHR30435:SF1">
    <property type="entry name" value="FLAGELLAR HOOK PROTEIN FLGE"/>
    <property type="match status" value="1"/>
</dbReference>
<feature type="domain" description="Flagellar basal-body/hook protein C-terminal" evidence="6">
    <location>
        <begin position="474"/>
        <end position="510"/>
    </location>
</feature>
<dbReference type="InterPro" id="IPR010930">
    <property type="entry name" value="Flg_bb/hook_C_dom"/>
</dbReference>
<evidence type="ECO:0000256" key="3">
    <source>
        <dbReference type="ARBA" id="ARBA00019015"/>
    </source>
</evidence>
<dbReference type="SUPFAM" id="SSF117143">
    <property type="entry name" value="Flagellar hook protein flgE"/>
    <property type="match status" value="2"/>
</dbReference>
<keyword evidence="9" id="KW-1185">Reference proteome</keyword>
<dbReference type="Proteomes" id="UP000078543">
    <property type="component" value="Unassembled WGS sequence"/>
</dbReference>
<reference evidence="8 9" key="1">
    <citation type="submission" date="2016-04" db="EMBL/GenBank/DDBJ databases">
        <title>Draft genome sequence of freshwater magnetotactic bacteria Magnetospirillum marisnigri SP-1 and Magnetospirillum moscoviense BB-1.</title>
        <authorList>
            <person name="Koziaeva V."/>
            <person name="Dziuba M.V."/>
            <person name="Ivanov T.M."/>
            <person name="Kuznetsov B."/>
            <person name="Grouzdev D.S."/>
        </authorList>
    </citation>
    <scope>NUCLEOTIDE SEQUENCE [LARGE SCALE GENOMIC DNA]</scope>
    <source>
        <strain evidence="8 9">BB-1</strain>
    </source>
</reference>
<dbReference type="Gene3D" id="2.60.98.20">
    <property type="entry name" value="Flagellar hook protein FlgE"/>
    <property type="match status" value="1"/>
</dbReference>
<keyword evidence="4 5" id="KW-0975">Bacterial flagellum</keyword>
<organism evidence="8 9">
    <name type="scientific">Magnetospirillum moscoviense</name>
    <dbReference type="NCBI Taxonomy" id="1437059"/>
    <lineage>
        <taxon>Bacteria</taxon>
        <taxon>Pseudomonadati</taxon>
        <taxon>Pseudomonadota</taxon>
        <taxon>Alphaproteobacteria</taxon>
        <taxon>Rhodospirillales</taxon>
        <taxon>Rhodospirillaceae</taxon>
        <taxon>Magnetospirillum</taxon>
    </lineage>
</organism>
<dbReference type="InterPro" id="IPR020013">
    <property type="entry name" value="Flagellar_FlgE/F/G"/>
</dbReference>
<gene>
    <name evidence="8" type="ORF">A6A05_16880</name>
</gene>
<evidence type="ECO:0000313" key="9">
    <source>
        <dbReference type="Proteomes" id="UP000078543"/>
    </source>
</evidence>
<comment type="subcellular location">
    <subcellularLocation>
        <location evidence="1 5">Bacterial flagellum basal body</location>
    </subcellularLocation>
</comment>
<evidence type="ECO:0000256" key="5">
    <source>
        <dbReference type="RuleBase" id="RU362116"/>
    </source>
</evidence>
<name>A0A178M9N2_9PROT</name>
<dbReference type="InterPro" id="IPR011491">
    <property type="entry name" value="FlgE_D2"/>
</dbReference>